<evidence type="ECO:0000256" key="1">
    <source>
        <dbReference type="ARBA" id="ARBA00010528"/>
    </source>
</evidence>
<comment type="caution">
    <text evidence="7">The sequence shown here is derived from an EMBL/GenBank/DDBJ whole genome shotgun (WGS) entry which is preliminary data.</text>
</comment>
<accession>A0A3D4V6B8</accession>
<dbReference type="Gene3D" id="3.40.1370.10">
    <property type="match status" value="1"/>
</dbReference>
<dbReference type="SUPFAM" id="SSF52166">
    <property type="entry name" value="Ribosomal protein L4"/>
    <property type="match status" value="1"/>
</dbReference>
<comment type="function">
    <text evidence="5">Forms part of the polypeptide exit tunnel.</text>
</comment>
<comment type="similarity">
    <text evidence="1 5">Belongs to the universal ribosomal protein uL4 family.</text>
</comment>
<evidence type="ECO:0000256" key="2">
    <source>
        <dbReference type="ARBA" id="ARBA00022980"/>
    </source>
</evidence>
<dbReference type="NCBIfam" id="TIGR03953">
    <property type="entry name" value="rplD_bact"/>
    <property type="match status" value="1"/>
</dbReference>
<protein>
    <recommendedName>
        <fullName evidence="4 5">Large ribosomal subunit protein uL4</fullName>
    </recommendedName>
</protein>
<dbReference type="InterPro" id="IPR023574">
    <property type="entry name" value="Ribosomal_uL4_dom_sf"/>
</dbReference>
<dbReference type="PANTHER" id="PTHR10746">
    <property type="entry name" value="50S RIBOSOMAL PROTEIN L4"/>
    <property type="match status" value="1"/>
</dbReference>
<keyword evidence="3 5" id="KW-0687">Ribonucleoprotein</keyword>
<dbReference type="GO" id="GO:0003735">
    <property type="term" value="F:structural constituent of ribosome"/>
    <property type="evidence" value="ECO:0007669"/>
    <property type="project" value="InterPro"/>
</dbReference>
<dbReference type="InterPro" id="IPR002136">
    <property type="entry name" value="Ribosomal_uL4"/>
</dbReference>
<sequence length="213" mass="23000">MTTETKTFEAPLYSAQGKQGGTRQLPEGTFDGIVNVPVMHQAVKAFLANRRQGTAKTKTRGEVTGGNQKPWKQKGTGRARQGSTRAPNWPGGGTVFGPQPRSYTQIVPKQVRVLARKSALNARARENAVVVVEALNFSAPKTKAMTELFTKLGVLGKKVLVLTDGVKPNVYLSARNLGQAHVMPYSDANTYHILWSDVVVIESSALTQTPAEG</sequence>
<organism evidence="7 8">
    <name type="scientific">Gemmatimonas aurantiaca</name>
    <dbReference type="NCBI Taxonomy" id="173480"/>
    <lineage>
        <taxon>Bacteria</taxon>
        <taxon>Pseudomonadati</taxon>
        <taxon>Gemmatimonadota</taxon>
        <taxon>Gemmatimonadia</taxon>
        <taxon>Gemmatimonadales</taxon>
        <taxon>Gemmatimonadaceae</taxon>
        <taxon>Gemmatimonas</taxon>
    </lineage>
</organism>
<evidence type="ECO:0000256" key="3">
    <source>
        <dbReference type="ARBA" id="ARBA00023274"/>
    </source>
</evidence>
<dbReference type="GO" id="GO:0005840">
    <property type="term" value="C:ribosome"/>
    <property type="evidence" value="ECO:0007669"/>
    <property type="project" value="UniProtKB-KW"/>
</dbReference>
<feature type="region of interest" description="Disordered" evidence="6">
    <location>
        <begin position="53"/>
        <end position="101"/>
    </location>
</feature>
<evidence type="ECO:0000256" key="4">
    <source>
        <dbReference type="ARBA" id="ARBA00035244"/>
    </source>
</evidence>
<keyword evidence="5" id="KW-0694">RNA-binding</keyword>
<dbReference type="PANTHER" id="PTHR10746:SF6">
    <property type="entry name" value="LARGE RIBOSOMAL SUBUNIT PROTEIN UL4M"/>
    <property type="match status" value="1"/>
</dbReference>
<comment type="function">
    <text evidence="5">One of the primary rRNA binding proteins, this protein initially binds near the 5'-end of the 23S rRNA. It is important during the early stages of 50S assembly. It makes multiple contacts with different domains of the 23S rRNA in the assembled 50S subunit and ribosome.</text>
</comment>
<dbReference type="GO" id="GO:0019843">
    <property type="term" value="F:rRNA binding"/>
    <property type="evidence" value="ECO:0007669"/>
    <property type="project" value="UniProtKB-UniRule"/>
</dbReference>
<evidence type="ECO:0000313" key="7">
    <source>
        <dbReference type="EMBL" id="HCT56693.1"/>
    </source>
</evidence>
<dbReference type="InterPro" id="IPR013005">
    <property type="entry name" value="Ribosomal_uL4-like"/>
</dbReference>
<keyword evidence="2 5" id="KW-0689">Ribosomal protein</keyword>
<evidence type="ECO:0000313" key="8">
    <source>
        <dbReference type="Proteomes" id="UP000264071"/>
    </source>
</evidence>
<gene>
    <name evidence="5" type="primary">rplD</name>
    <name evidence="7" type="ORF">DGD08_05710</name>
</gene>
<name>A0A3D4V6B8_9BACT</name>
<dbReference type="OMA" id="PQVHILE"/>
<reference evidence="7 8" key="1">
    <citation type="journal article" date="2018" name="Nat. Biotechnol.">
        <title>A standardized bacterial taxonomy based on genome phylogeny substantially revises the tree of life.</title>
        <authorList>
            <person name="Parks D.H."/>
            <person name="Chuvochina M."/>
            <person name="Waite D.W."/>
            <person name="Rinke C."/>
            <person name="Skarshewski A."/>
            <person name="Chaumeil P.A."/>
            <person name="Hugenholtz P."/>
        </authorList>
    </citation>
    <scope>NUCLEOTIDE SEQUENCE [LARGE SCALE GENOMIC DNA]</scope>
    <source>
        <strain evidence="7">UBA8844</strain>
    </source>
</reference>
<dbReference type="AlphaFoldDB" id="A0A3D4V6B8"/>
<dbReference type="Proteomes" id="UP000264071">
    <property type="component" value="Unassembled WGS sequence"/>
</dbReference>
<evidence type="ECO:0000256" key="5">
    <source>
        <dbReference type="HAMAP-Rule" id="MF_01328"/>
    </source>
</evidence>
<evidence type="ECO:0000256" key="6">
    <source>
        <dbReference type="SAM" id="MobiDB-lite"/>
    </source>
</evidence>
<proteinExistence type="inferred from homology"/>
<dbReference type="Pfam" id="PF00573">
    <property type="entry name" value="Ribosomal_L4"/>
    <property type="match status" value="1"/>
</dbReference>
<dbReference type="HAMAP" id="MF_01328_B">
    <property type="entry name" value="Ribosomal_uL4_B"/>
    <property type="match status" value="1"/>
</dbReference>
<dbReference type="EMBL" id="DPIY01000006">
    <property type="protein sequence ID" value="HCT56693.1"/>
    <property type="molecule type" value="Genomic_DNA"/>
</dbReference>
<comment type="subunit">
    <text evidence="5">Part of the 50S ribosomal subunit.</text>
</comment>
<dbReference type="GO" id="GO:0006412">
    <property type="term" value="P:translation"/>
    <property type="evidence" value="ECO:0007669"/>
    <property type="project" value="UniProtKB-UniRule"/>
</dbReference>
<keyword evidence="5" id="KW-0699">rRNA-binding</keyword>
<dbReference type="GO" id="GO:1990904">
    <property type="term" value="C:ribonucleoprotein complex"/>
    <property type="evidence" value="ECO:0007669"/>
    <property type="project" value="UniProtKB-KW"/>
</dbReference>